<protein>
    <submittedName>
        <fullName evidence="2">Divalent cation tolerance protein</fullName>
    </submittedName>
</protein>
<evidence type="ECO:0000313" key="3">
    <source>
        <dbReference type="Proteomes" id="UP000324252"/>
    </source>
</evidence>
<gene>
    <name evidence="2" type="ORF">SAMN05444142_103420</name>
</gene>
<sequence>MIHLCTTCPDLDSARDIASAALQARLAACANITEGVLSLFYWQDAIEEEPEVHLLLKTRAAHIAALAQLVAEEHPYDLPVITWEEVGTTPEATAWLERETGG</sequence>
<keyword evidence="3" id="KW-1185">Reference proteome</keyword>
<dbReference type="PANTHER" id="PTHR23419:SF8">
    <property type="entry name" value="FI09726P"/>
    <property type="match status" value="1"/>
</dbReference>
<dbReference type="Proteomes" id="UP000324252">
    <property type="component" value="Unassembled WGS sequence"/>
</dbReference>
<organism evidence="2 3">
    <name type="scientific">Lutimaribacter pacificus</name>
    <dbReference type="NCBI Taxonomy" id="391948"/>
    <lineage>
        <taxon>Bacteria</taxon>
        <taxon>Pseudomonadati</taxon>
        <taxon>Pseudomonadota</taxon>
        <taxon>Alphaproteobacteria</taxon>
        <taxon>Rhodobacterales</taxon>
        <taxon>Roseobacteraceae</taxon>
        <taxon>Lutimaribacter</taxon>
    </lineage>
</organism>
<dbReference type="InterPro" id="IPR004323">
    <property type="entry name" value="Ion_tolerance_CutA"/>
</dbReference>
<dbReference type="EMBL" id="FQZZ01000003">
    <property type="protein sequence ID" value="SHK14552.1"/>
    <property type="molecule type" value="Genomic_DNA"/>
</dbReference>
<accession>A0A1H0J326</accession>
<comment type="similarity">
    <text evidence="1">Belongs to the CutA family.</text>
</comment>
<dbReference type="PANTHER" id="PTHR23419">
    <property type="entry name" value="DIVALENT CATION TOLERANCE CUTA-RELATED"/>
    <property type="match status" value="1"/>
</dbReference>
<dbReference type="SUPFAM" id="SSF54913">
    <property type="entry name" value="GlnB-like"/>
    <property type="match status" value="1"/>
</dbReference>
<dbReference type="InterPro" id="IPR011322">
    <property type="entry name" value="N-reg_PII-like_a/b"/>
</dbReference>
<dbReference type="RefSeq" id="WP_149788724.1">
    <property type="nucleotide sequence ID" value="NZ_FNIO01000005.1"/>
</dbReference>
<name>A0A1H0J326_9RHOB</name>
<dbReference type="Gene3D" id="3.30.70.120">
    <property type="match status" value="1"/>
</dbReference>
<reference evidence="2 3" key="1">
    <citation type="submission" date="2016-11" db="EMBL/GenBank/DDBJ databases">
        <authorList>
            <person name="Varghese N."/>
            <person name="Submissions S."/>
        </authorList>
    </citation>
    <scope>NUCLEOTIDE SEQUENCE [LARGE SCALE GENOMIC DNA]</scope>
    <source>
        <strain evidence="2 3">DSM 29620</strain>
    </source>
</reference>
<dbReference type="InterPro" id="IPR015867">
    <property type="entry name" value="N-reg_PII/ATP_PRibTrfase_C"/>
</dbReference>
<proteinExistence type="inferred from homology"/>
<dbReference type="OrthoDB" id="37622at2"/>
<dbReference type="GO" id="GO:0005507">
    <property type="term" value="F:copper ion binding"/>
    <property type="evidence" value="ECO:0007669"/>
    <property type="project" value="TreeGrafter"/>
</dbReference>
<evidence type="ECO:0000313" key="2">
    <source>
        <dbReference type="EMBL" id="SHK14552.1"/>
    </source>
</evidence>
<dbReference type="Pfam" id="PF03091">
    <property type="entry name" value="CutA1"/>
    <property type="match status" value="1"/>
</dbReference>
<dbReference type="GO" id="GO:0010038">
    <property type="term" value="P:response to metal ion"/>
    <property type="evidence" value="ECO:0007669"/>
    <property type="project" value="InterPro"/>
</dbReference>
<evidence type="ECO:0000256" key="1">
    <source>
        <dbReference type="ARBA" id="ARBA00010169"/>
    </source>
</evidence>
<dbReference type="AlphaFoldDB" id="A0A1H0J326"/>